<evidence type="ECO:0000313" key="5">
    <source>
        <dbReference type="Proteomes" id="UP000789595"/>
    </source>
</evidence>
<evidence type="ECO:0000259" key="3">
    <source>
        <dbReference type="Pfam" id="PF07534"/>
    </source>
</evidence>
<keyword evidence="2" id="KW-0732">Signal</keyword>
<evidence type="ECO:0000256" key="2">
    <source>
        <dbReference type="SAM" id="SignalP"/>
    </source>
</evidence>
<dbReference type="EMBL" id="CAKKNE010000005">
    <property type="protein sequence ID" value="CAH0377045.1"/>
    <property type="molecule type" value="Genomic_DNA"/>
</dbReference>
<organism evidence="4 5">
    <name type="scientific">Pelagomonas calceolata</name>
    <dbReference type="NCBI Taxonomy" id="35677"/>
    <lineage>
        <taxon>Eukaryota</taxon>
        <taxon>Sar</taxon>
        <taxon>Stramenopiles</taxon>
        <taxon>Ochrophyta</taxon>
        <taxon>Pelagophyceae</taxon>
        <taxon>Pelagomonadales</taxon>
        <taxon>Pelagomonadaceae</taxon>
        <taxon>Pelagomonas</taxon>
    </lineage>
</organism>
<dbReference type="OrthoDB" id="25620at2759"/>
<feature type="domain" description="TLDc" evidence="3">
    <location>
        <begin position="33"/>
        <end position="142"/>
    </location>
</feature>
<sequence length="225" mass="23649">MLSVMRKAAFLIAAATGLTPPSNELVAGTSLAGKNLECAYLASRDGWGASDFHRCVDDCGSTLVVCETQRGLTFGGFNPLGYRSTDDYGATANAFIFYEDADGVAKKSRVLGSGDGCIYDLAKGGPQFGASDLIVGRPKAATMGGFTGPDTEDTISAQGDLRTATSSPGSSYERDPSWPASAIASGKLRKRPAGSTRTSRGPRRRPISRCRSRRVGGRFEISGKM</sequence>
<dbReference type="AlphaFoldDB" id="A0A8J2WQY8"/>
<evidence type="ECO:0000313" key="4">
    <source>
        <dbReference type="EMBL" id="CAH0377045.1"/>
    </source>
</evidence>
<protein>
    <recommendedName>
        <fullName evidence="3">TLDc domain-containing protein</fullName>
    </recommendedName>
</protein>
<feature type="signal peptide" evidence="2">
    <location>
        <begin position="1"/>
        <end position="17"/>
    </location>
</feature>
<accession>A0A8J2WQY8</accession>
<feature type="chain" id="PRO_5035188388" description="TLDc domain-containing protein" evidence="2">
    <location>
        <begin position="18"/>
        <end position="225"/>
    </location>
</feature>
<comment type="caution">
    <text evidence="4">The sequence shown here is derived from an EMBL/GenBank/DDBJ whole genome shotgun (WGS) entry which is preliminary data.</text>
</comment>
<keyword evidence="5" id="KW-1185">Reference proteome</keyword>
<gene>
    <name evidence="4" type="ORF">PECAL_5P16300</name>
</gene>
<name>A0A8J2WQY8_9STRA</name>
<dbReference type="Pfam" id="PF07534">
    <property type="entry name" value="TLD"/>
    <property type="match status" value="1"/>
</dbReference>
<reference evidence="4" key="1">
    <citation type="submission" date="2021-11" db="EMBL/GenBank/DDBJ databases">
        <authorList>
            <consortium name="Genoscope - CEA"/>
            <person name="William W."/>
        </authorList>
    </citation>
    <scope>NUCLEOTIDE SEQUENCE</scope>
</reference>
<proteinExistence type="predicted"/>
<feature type="compositionally biased region" description="Basic residues" evidence="1">
    <location>
        <begin position="200"/>
        <end position="216"/>
    </location>
</feature>
<dbReference type="InterPro" id="IPR006571">
    <property type="entry name" value="TLDc_dom"/>
</dbReference>
<feature type="region of interest" description="Disordered" evidence="1">
    <location>
        <begin position="144"/>
        <end position="225"/>
    </location>
</feature>
<evidence type="ECO:0000256" key="1">
    <source>
        <dbReference type="SAM" id="MobiDB-lite"/>
    </source>
</evidence>
<dbReference type="Proteomes" id="UP000789595">
    <property type="component" value="Unassembled WGS sequence"/>
</dbReference>